<evidence type="ECO:0000259" key="2">
    <source>
        <dbReference type="PROSITE" id="PS50937"/>
    </source>
</evidence>
<dbReference type="Gene3D" id="1.10.1660.10">
    <property type="match status" value="1"/>
</dbReference>
<dbReference type="PRINTS" id="PR00040">
    <property type="entry name" value="HTHMERR"/>
</dbReference>
<dbReference type="EMBL" id="BMJH01000003">
    <property type="protein sequence ID" value="GGC74664.1"/>
    <property type="molecule type" value="Genomic_DNA"/>
</dbReference>
<dbReference type="AlphaFoldDB" id="A0A916UJJ4"/>
<name>A0A916UJJ4_9ACTN</name>
<dbReference type="PROSITE" id="PS50937">
    <property type="entry name" value="HTH_MERR_2"/>
    <property type="match status" value="1"/>
</dbReference>
<evidence type="ECO:0000256" key="1">
    <source>
        <dbReference type="ARBA" id="ARBA00023125"/>
    </source>
</evidence>
<feature type="domain" description="HTH merR-type" evidence="2">
    <location>
        <begin position="3"/>
        <end position="71"/>
    </location>
</feature>
<reference evidence="3" key="2">
    <citation type="submission" date="2020-09" db="EMBL/GenBank/DDBJ databases">
        <authorList>
            <person name="Sun Q."/>
            <person name="Zhou Y."/>
        </authorList>
    </citation>
    <scope>NUCLEOTIDE SEQUENCE</scope>
    <source>
        <strain evidence="3">CGMCC 1.15478</strain>
    </source>
</reference>
<dbReference type="SMART" id="SM00422">
    <property type="entry name" value="HTH_MERR"/>
    <property type="match status" value="1"/>
</dbReference>
<dbReference type="InterPro" id="IPR047057">
    <property type="entry name" value="MerR_fam"/>
</dbReference>
<dbReference type="InterPro" id="IPR009061">
    <property type="entry name" value="DNA-bd_dom_put_sf"/>
</dbReference>
<evidence type="ECO:0000313" key="3">
    <source>
        <dbReference type="EMBL" id="GGC74664.1"/>
    </source>
</evidence>
<comment type="caution">
    <text evidence="3">The sequence shown here is derived from an EMBL/GenBank/DDBJ whole genome shotgun (WGS) entry which is preliminary data.</text>
</comment>
<dbReference type="RefSeq" id="WP_188676753.1">
    <property type="nucleotide sequence ID" value="NZ_BMJH01000003.1"/>
</dbReference>
<sequence>MKEYRIDDLARAAGINVRNVRVYQDRGLLPPPRKEGRTGWYNESHLSRLRLITRMLERGYTFATISELLAASQYGMSIDEILESDDLRGPLGFFRSKAKITLGELRRIFGDQNPPTAFERSKELGVLAGSGEDISVLNPRLLEIAQVLVDAGVPLETITENGQRVREDLRDVAQMFVETITATFLSDNGDLDVMSGNFDEERIAELAEVSRKLRPLANKVVDIIFTEVMEIEISKAINRAAAALNQDADT</sequence>
<protein>
    <recommendedName>
        <fullName evidence="2">HTH merR-type domain-containing protein</fullName>
    </recommendedName>
</protein>
<gene>
    <name evidence="3" type="ORF">GCM10011410_30000</name>
</gene>
<keyword evidence="1" id="KW-0238">DNA-binding</keyword>
<dbReference type="PANTHER" id="PTHR30204">
    <property type="entry name" value="REDOX-CYCLING DRUG-SENSING TRANSCRIPTIONAL ACTIVATOR SOXR"/>
    <property type="match status" value="1"/>
</dbReference>
<accession>A0A916UJJ4</accession>
<dbReference type="Pfam" id="PF13411">
    <property type="entry name" value="MerR_1"/>
    <property type="match status" value="1"/>
</dbReference>
<organism evidence="3 4">
    <name type="scientific">Hoyosella rhizosphaerae</name>
    <dbReference type="NCBI Taxonomy" id="1755582"/>
    <lineage>
        <taxon>Bacteria</taxon>
        <taxon>Bacillati</taxon>
        <taxon>Actinomycetota</taxon>
        <taxon>Actinomycetes</taxon>
        <taxon>Mycobacteriales</taxon>
        <taxon>Hoyosellaceae</taxon>
        <taxon>Hoyosella</taxon>
    </lineage>
</organism>
<dbReference type="GO" id="GO:0003677">
    <property type="term" value="F:DNA binding"/>
    <property type="evidence" value="ECO:0007669"/>
    <property type="project" value="UniProtKB-KW"/>
</dbReference>
<proteinExistence type="predicted"/>
<reference evidence="3" key="1">
    <citation type="journal article" date="2014" name="Int. J. Syst. Evol. Microbiol.">
        <title>Complete genome sequence of Corynebacterium casei LMG S-19264T (=DSM 44701T), isolated from a smear-ripened cheese.</title>
        <authorList>
            <consortium name="US DOE Joint Genome Institute (JGI-PGF)"/>
            <person name="Walter F."/>
            <person name="Albersmeier A."/>
            <person name="Kalinowski J."/>
            <person name="Ruckert C."/>
        </authorList>
    </citation>
    <scope>NUCLEOTIDE SEQUENCE</scope>
    <source>
        <strain evidence="3">CGMCC 1.15478</strain>
    </source>
</reference>
<dbReference type="SUPFAM" id="SSF46955">
    <property type="entry name" value="Putative DNA-binding domain"/>
    <property type="match status" value="1"/>
</dbReference>
<dbReference type="InterPro" id="IPR000551">
    <property type="entry name" value="MerR-type_HTH_dom"/>
</dbReference>
<evidence type="ECO:0000313" key="4">
    <source>
        <dbReference type="Proteomes" id="UP000641514"/>
    </source>
</evidence>
<dbReference type="Proteomes" id="UP000641514">
    <property type="component" value="Unassembled WGS sequence"/>
</dbReference>
<dbReference type="PANTHER" id="PTHR30204:SF93">
    <property type="entry name" value="HTH MERR-TYPE DOMAIN-CONTAINING PROTEIN"/>
    <property type="match status" value="1"/>
</dbReference>
<keyword evidence="4" id="KW-1185">Reference proteome</keyword>
<dbReference type="GO" id="GO:0003700">
    <property type="term" value="F:DNA-binding transcription factor activity"/>
    <property type="evidence" value="ECO:0007669"/>
    <property type="project" value="InterPro"/>
</dbReference>